<dbReference type="GO" id="GO:0016491">
    <property type="term" value="F:oxidoreductase activity"/>
    <property type="evidence" value="ECO:0007669"/>
    <property type="project" value="UniProtKB-KW"/>
</dbReference>
<organism evidence="3 4">
    <name type="scientific">Candidatus Solincola sediminis</name>
    <dbReference type="NCBI Taxonomy" id="1797199"/>
    <lineage>
        <taxon>Bacteria</taxon>
        <taxon>Bacillati</taxon>
        <taxon>Actinomycetota</taxon>
        <taxon>Candidatus Geothermincolia</taxon>
        <taxon>Candidatus Geothermincolales</taxon>
        <taxon>Candidatus Geothermincolaceae</taxon>
        <taxon>Candidatus Solincola</taxon>
    </lineage>
</organism>
<evidence type="ECO:0000313" key="3">
    <source>
        <dbReference type="EMBL" id="OFW58969.1"/>
    </source>
</evidence>
<dbReference type="SUPFAM" id="SSF52518">
    <property type="entry name" value="Thiamin diphosphate-binding fold (THDP-binding)"/>
    <property type="match status" value="1"/>
</dbReference>
<dbReference type="CDD" id="cd03376">
    <property type="entry name" value="TPP_PFOR_porB_like"/>
    <property type="match status" value="1"/>
</dbReference>
<dbReference type="STRING" id="1797197.A2Y75_00325"/>
<sequence length="321" mass="35407">MKKLRDFEEDELFLQGSAACQGCPGSIALRVAFKALGRNTMLAVIASCTSVFQSPYPLSALGLPVINMAFATGGATASGLSAAADRLVKNGTFKEKPTILVWAGDGGTYDIGIQALSGAAERGTDFIYVCYNNEAYSNTGTQRSGATPYAAWTTNTVQGKEEWRKDVPQIMVAHGIPYVATASLAYPTDLYRKFAKAKEIKGTRYIEIQAPCPPGWKFPSSHTIKVARMAVQSGMWMLYEHEKGRTVYTGGTQRIIQAQSKLLPVEEYLQAQGRFKHLFSPEKDELRIAEIQGRINHIFDTLQFTHKMKEHIMDIELAPPR</sequence>
<reference evidence="3 4" key="1">
    <citation type="journal article" date="2016" name="Nat. Commun.">
        <title>Thousands of microbial genomes shed light on interconnected biogeochemical processes in an aquifer system.</title>
        <authorList>
            <person name="Anantharaman K."/>
            <person name="Brown C.T."/>
            <person name="Hug L.A."/>
            <person name="Sharon I."/>
            <person name="Castelle C.J."/>
            <person name="Probst A.J."/>
            <person name="Thomas B.C."/>
            <person name="Singh A."/>
            <person name="Wilkins M.J."/>
            <person name="Karaoz U."/>
            <person name="Brodie E.L."/>
            <person name="Williams K.H."/>
            <person name="Hubbard S.S."/>
            <person name="Banfield J.F."/>
        </authorList>
    </citation>
    <scope>NUCLEOTIDE SEQUENCE [LARGE SCALE GENOMIC DNA]</scope>
</reference>
<name>A0A1F2WQ58_9ACTN</name>
<feature type="domain" description="Thiamine pyrophosphate enzyme TPP-binding" evidence="2">
    <location>
        <begin position="69"/>
        <end position="208"/>
    </location>
</feature>
<dbReference type="Proteomes" id="UP000177876">
    <property type="component" value="Unassembled WGS sequence"/>
</dbReference>
<dbReference type="GO" id="GO:0030976">
    <property type="term" value="F:thiamine pyrophosphate binding"/>
    <property type="evidence" value="ECO:0007669"/>
    <property type="project" value="InterPro"/>
</dbReference>
<dbReference type="InterPro" id="IPR029061">
    <property type="entry name" value="THDP-binding"/>
</dbReference>
<proteinExistence type="predicted"/>
<evidence type="ECO:0000313" key="4">
    <source>
        <dbReference type="Proteomes" id="UP000177876"/>
    </source>
</evidence>
<evidence type="ECO:0000256" key="1">
    <source>
        <dbReference type="ARBA" id="ARBA00023002"/>
    </source>
</evidence>
<protein>
    <recommendedName>
        <fullName evidence="2">Thiamine pyrophosphate enzyme TPP-binding domain-containing protein</fullName>
    </recommendedName>
</protein>
<evidence type="ECO:0000259" key="2">
    <source>
        <dbReference type="Pfam" id="PF02775"/>
    </source>
</evidence>
<dbReference type="InterPro" id="IPR011766">
    <property type="entry name" value="TPP_enzyme_TPP-bd"/>
</dbReference>
<dbReference type="GO" id="GO:0000287">
    <property type="term" value="F:magnesium ion binding"/>
    <property type="evidence" value="ECO:0007669"/>
    <property type="project" value="UniProtKB-ARBA"/>
</dbReference>
<dbReference type="EMBL" id="MELK01000019">
    <property type="protein sequence ID" value="OFW58969.1"/>
    <property type="molecule type" value="Genomic_DNA"/>
</dbReference>
<keyword evidence="1" id="KW-0560">Oxidoreductase</keyword>
<dbReference type="PANTHER" id="PTHR42897">
    <property type="entry name" value="PYRUVATE SYNTHASE SUBUNIT PORB"/>
    <property type="match status" value="1"/>
</dbReference>
<comment type="caution">
    <text evidence="3">The sequence shown here is derived from an EMBL/GenBank/DDBJ whole genome shotgun (WGS) entry which is preliminary data.</text>
</comment>
<accession>A0A1F2WQ58</accession>
<dbReference type="PANTHER" id="PTHR42897:SF1">
    <property type="entry name" value="2-OXOACID OXIDOREDUCTASE (FERREDOXIN)"/>
    <property type="match status" value="1"/>
</dbReference>
<gene>
    <name evidence="3" type="ORF">A2Y75_00325</name>
</gene>
<dbReference type="InterPro" id="IPR051479">
    <property type="entry name" value="PorB-like"/>
</dbReference>
<dbReference type="Gene3D" id="3.40.50.970">
    <property type="match status" value="2"/>
</dbReference>
<dbReference type="Pfam" id="PF02775">
    <property type="entry name" value="TPP_enzyme_C"/>
    <property type="match status" value="1"/>
</dbReference>
<dbReference type="AlphaFoldDB" id="A0A1F2WQ58"/>